<feature type="compositionally biased region" description="Polar residues" evidence="1">
    <location>
        <begin position="22"/>
        <end position="34"/>
    </location>
</feature>
<feature type="compositionally biased region" description="Basic residues" evidence="1">
    <location>
        <begin position="38"/>
        <end position="55"/>
    </location>
</feature>
<evidence type="ECO:0000313" key="3">
    <source>
        <dbReference type="Proteomes" id="UP000440041"/>
    </source>
</evidence>
<comment type="caution">
    <text evidence="2">The sequence shown here is derived from an EMBL/GenBank/DDBJ whole genome shotgun (WGS) entry which is preliminary data.</text>
</comment>
<proteinExistence type="predicted"/>
<evidence type="ECO:0000256" key="1">
    <source>
        <dbReference type="SAM" id="MobiDB-lite"/>
    </source>
</evidence>
<reference evidence="2 3" key="1">
    <citation type="submission" date="2019-09" db="EMBL/GenBank/DDBJ databases">
        <title>Characterization of the phylogenetic diversity of two novel species belonging to the genus Bifidobacterium: Bifidobacterium cebidarum sp. nov. and Bifidobacterium leontopitheci sp. nov.</title>
        <authorList>
            <person name="Lugli G.A."/>
            <person name="Duranti S."/>
            <person name="Milani C."/>
            <person name="Turroni F."/>
            <person name="Ventura M."/>
        </authorList>
    </citation>
    <scope>NUCLEOTIDE SEQUENCE [LARGE SCALE GENOMIC DNA]</scope>
    <source>
        <strain evidence="2 3">DSM 100238</strain>
    </source>
</reference>
<sequence>MGTWTRERVLHPPHTHWPCTRPASNRTRPSGTSDTQHRRCRTHRRTGTRTLKPSHPRSTPLNRIHVHDDPGVSFSCSDIVVFHRSDGTKGNSANMLPSVGVHSQIPQRPQKSTASGSEHDPPRSRSPSITCISSSVSSKSNTSIFARIRSACTDFGNGSTLCCNAHRTHT</sequence>
<dbReference type="Proteomes" id="UP000440041">
    <property type="component" value="Unassembled WGS sequence"/>
</dbReference>
<name>A0A6A2W1M6_9BIFI</name>
<dbReference type="AlphaFoldDB" id="A0A6A2W1M6"/>
<evidence type="ECO:0000313" key="2">
    <source>
        <dbReference type="EMBL" id="KAB8298445.1"/>
    </source>
</evidence>
<feature type="region of interest" description="Disordered" evidence="1">
    <location>
        <begin position="1"/>
        <end position="71"/>
    </location>
</feature>
<gene>
    <name evidence="2" type="ORF">DSM100238_1132</name>
</gene>
<keyword evidence="3" id="KW-1185">Reference proteome</keyword>
<protein>
    <submittedName>
        <fullName evidence="2">Uncharacterized protein</fullName>
    </submittedName>
</protein>
<feature type="compositionally biased region" description="Polar residues" evidence="1">
    <location>
        <begin position="104"/>
        <end position="116"/>
    </location>
</feature>
<organism evidence="2 3">
    <name type="scientific">Bifidobacterium apri</name>
    <dbReference type="NCBI Taxonomy" id="1769423"/>
    <lineage>
        <taxon>Bacteria</taxon>
        <taxon>Bacillati</taxon>
        <taxon>Actinomycetota</taxon>
        <taxon>Actinomycetes</taxon>
        <taxon>Bifidobacteriales</taxon>
        <taxon>Bifidobacteriaceae</taxon>
        <taxon>Bifidobacterium</taxon>
    </lineage>
</organism>
<accession>A0A6A2W1M6</accession>
<dbReference type="EMBL" id="WBSO01000006">
    <property type="protein sequence ID" value="KAB8298445.1"/>
    <property type="molecule type" value="Genomic_DNA"/>
</dbReference>
<feature type="compositionally biased region" description="Basic and acidic residues" evidence="1">
    <location>
        <begin position="1"/>
        <end position="10"/>
    </location>
</feature>
<feature type="region of interest" description="Disordered" evidence="1">
    <location>
        <begin position="85"/>
        <end position="135"/>
    </location>
</feature>
<feature type="compositionally biased region" description="Low complexity" evidence="1">
    <location>
        <begin position="125"/>
        <end position="135"/>
    </location>
</feature>